<dbReference type="Gene3D" id="2.60.120.560">
    <property type="entry name" value="Exo-inulinase, domain 1"/>
    <property type="match status" value="1"/>
</dbReference>
<comment type="caution">
    <text evidence="3">The sequence shown here is derived from an EMBL/GenBank/DDBJ whole genome shotgun (WGS) entry which is preliminary data.</text>
</comment>
<name>A0ABT0U9M2_9BACT</name>
<protein>
    <submittedName>
        <fullName evidence="3">DUF1080 domain-containing protein</fullName>
    </submittedName>
</protein>
<keyword evidence="1" id="KW-0732">Signal</keyword>
<dbReference type="RefSeq" id="WP_250931133.1">
    <property type="nucleotide sequence ID" value="NZ_JAMQBK010000060.1"/>
</dbReference>
<feature type="chain" id="PRO_5046624963" evidence="1">
    <location>
        <begin position="26"/>
        <end position="214"/>
    </location>
</feature>
<dbReference type="Proteomes" id="UP001202961">
    <property type="component" value="Unassembled WGS sequence"/>
</dbReference>
<gene>
    <name evidence="3" type="ORF">NB063_22480</name>
</gene>
<dbReference type="InterPro" id="IPR010496">
    <property type="entry name" value="AL/BT2_dom"/>
</dbReference>
<sequence>MNRLLQTVFSTLLISLAGLSSPAIAEKNASLDFKLGQPGDVVLQESFDASMPKLFQGVKGQWEVVDGALLGKELASDKHAAVLNVKKANHDSAIRVSFRFDGKTRGFNLSLNHKGGHLFRVAITPAELRVSLDKDKKDPASKAVVMGSAKAKFTAGEWYTLQVEMKGDRVVAQTDNGAIVEAGHEKLDTDKPNYRIVMSGDSLAVDDLSVWELN</sequence>
<organism evidence="3 4">
    <name type="scientific">Aporhodopirellula aestuarii</name>
    <dbReference type="NCBI Taxonomy" id="2950107"/>
    <lineage>
        <taxon>Bacteria</taxon>
        <taxon>Pseudomonadati</taxon>
        <taxon>Planctomycetota</taxon>
        <taxon>Planctomycetia</taxon>
        <taxon>Pirellulales</taxon>
        <taxon>Pirellulaceae</taxon>
        <taxon>Aporhodopirellula</taxon>
    </lineage>
</organism>
<feature type="signal peptide" evidence="1">
    <location>
        <begin position="1"/>
        <end position="25"/>
    </location>
</feature>
<evidence type="ECO:0000256" key="1">
    <source>
        <dbReference type="SAM" id="SignalP"/>
    </source>
</evidence>
<evidence type="ECO:0000313" key="3">
    <source>
        <dbReference type="EMBL" id="MCM2373389.1"/>
    </source>
</evidence>
<reference evidence="3 4" key="1">
    <citation type="journal article" date="2022" name="Syst. Appl. Microbiol.">
        <title>Rhodopirellula aestuarii sp. nov., a novel member of the genus Rhodopirellula isolated from brackish sediments collected in the Tagus River estuary, Portugal.</title>
        <authorList>
            <person name="Vitorino I.R."/>
            <person name="Klimek D."/>
            <person name="Calusinska M."/>
            <person name="Lobo-da-Cunha A."/>
            <person name="Vasconcelos V."/>
            <person name="Lage O.M."/>
        </authorList>
    </citation>
    <scope>NUCLEOTIDE SEQUENCE [LARGE SCALE GENOMIC DNA]</scope>
    <source>
        <strain evidence="3 4">ICT_H3.1</strain>
    </source>
</reference>
<evidence type="ECO:0000259" key="2">
    <source>
        <dbReference type="Pfam" id="PF06439"/>
    </source>
</evidence>
<keyword evidence="4" id="KW-1185">Reference proteome</keyword>
<feature type="domain" description="3-keto-alpha-glucoside-1,2-lyase/3-keto-2-hydroxy-glucal hydratase" evidence="2">
    <location>
        <begin position="56"/>
        <end position="182"/>
    </location>
</feature>
<dbReference type="Pfam" id="PF06439">
    <property type="entry name" value="3keto-disac_hyd"/>
    <property type="match status" value="1"/>
</dbReference>
<dbReference type="EMBL" id="JAMQBK010000060">
    <property type="protein sequence ID" value="MCM2373389.1"/>
    <property type="molecule type" value="Genomic_DNA"/>
</dbReference>
<accession>A0ABT0U9M2</accession>
<proteinExistence type="predicted"/>
<evidence type="ECO:0000313" key="4">
    <source>
        <dbReference type="Proteomes" id="UP001202961"/>
    </source>
</evidence>